<evidence type="ECO:0000313" key="2">
    <source>
        <dbReference type="EMBL" id="CAG8122228.1"/>
    </source>
</evidence>
<dbReference type="AlphaFoldDB" id="A0A9W4MV50"/>
<dbReference type="GO" id="GO:0004672">
    <property type="term" value="F:protein kinase activity"/>
    <property type="evidence" value="ECO:0007669"/>
    <property type="project" value="InterPro"/>
</dbReference>
<organism evidence="2 3">
    <name type="scientific">Penicillium nalgiovense</name>
    <dbReference type="NCBI Taxonomy" id="60175"/>
    <lineage>
        <taxon>Eukaryota</taxon>
        <taxon>Fungi</taxon>
        <taxon>Dikarya</taxon>
        <taxon>Ascomycota</taxon>
        <taxon>Pezizomycotina</taxon>
        <taxon>Eurotiomycetes</taxon>
        <taxon>Eurotiomycetidae</taxon>
        <taxon>Eurotiales</taxon>
        <taxon>Aspergillaceae</taxon>
        <taxon>Penicillium</taxon>
    </lineage>
</organism>
<dbReference type="OrthoDB" id="2149224at2759"/>
<comment type="caution">
    <text evidence="2">The sequence shown here is derived from an EMBL/GenBank/DDBJ whole genome shotgun (WGS) entry which is preliminary data.</text>
</comment>
<feature type="domain" description="Protein kinase" evidence="1">
    <location>
        <begin position="161"/>
        <end position="485"/>
    </location>
</feature>
<sequence length="485" mass="56250">MKICLEYRNLEHDLNELIMTIEMAWVKMEGQLDSLRVLWDTIQPPLQSLYYKALSHLQTKIMTAYESVRFVHEKKQLASNLPRKAKVVYFKQRLKRIVSDLEEWQRRFDPSWYLITRIADPVVDKRLKEAILSRDPSAVRLSHMRQVIREISNRRITCPVFRSPNIIGDKRSPIPRSSAYVASYRISSRQIILDPTNFKGQTTVAAGRHPTCDLAYLLRHVEPMTFGLLKCEGVLEQAADQATQFQFIFEIPDGLSSPVTLRSLLIENPGCSLSQRIQIAKQLARSVMFVHTTGFVHKSIRPETIIVFHKTGVERLGPSFLIGFERVRKADGRTDLFGDLEWEKNLYRHPQRQGIHPEEVFEMRHDIYSLGVCLLEIAIWCSFVQESDSSLIPWSDLHISQVITDKDKRRGAFEIKRKLIHLSKDRLPSLVGDRYTEVVIACLCCLDDTEYNSFRYEQGMEDEDGVIVGVRYIENILLKLEELFI</sequence>
<dbReference type="GO" id="GO:0005524">
    <property type="term" value="F:ATP binding"/>
    <property type="evidence" value="ECO:0007669"/>
    <property type="project" value="InterPro"/>
</dbReference>
<evidence type="ECO:0000313" key="3">
    <source>
        <dbReference type="Proteomes" id="UP001153461"/>
    </source>
</evidence>
<gene>
    <name evidence="2" type="ORF">PNAL_LOCUS5291</name>
</gene>
<protein>
    <recommendedName>
        <fullName evidence="1">Protein kinase domain-containing protein</fullName>
    </recommendedName>
</protein>
<proteinExistence type="predicted"/>
<dbReference type="Gene3D" id="1.10.510.10">
    <property type="entry name" value="Transferase(Phosphotransferase) domain 1"/>
    <property type="match status" value="1"/>
</dbReference>
<reference evidence="2" key="1">
    <citation type="submission" date="2021-07" db="EMBL/GenBank/DDBJ databases">
        <authorList>
            <person name="Branca A.L. A."/>
        </authorList>
    </citation>
    <scope>NUCLEOTIDE SEQUENCE</scope>
</reference>
<dbReference type="PANTHER" id="PTHR37542:SF1">
    <property type="entry name" value="PRION-INHIBITION AND PROPAGATION HELO DOMAIN-CONTAINING PROTEIN"/>
    <property type="match status" value="1"/>
</dbReference>
<dbReference type="PANTHER" id="PTHR37542">
    <property type="entry name" value="HELO DOMAIN-CONTAINING PROTEIN-RELATED"/>
    <property type="match status" value="1"/>
</dbReference>
<accession>A0A9W4MV50</accession>
<evidence type="ECO:0000259" key="1">
    <source>
        <dbReference type="PROSITE" id="PS50011"/>
    </source>
</evidence>
<name>A0A9W4MV50_PENNA</name>
<dbReference type="InterPro" id="IPR011009">
    <property type="entry name" value="Kinase-like_dom_sf"/>
</dbReference>
<dbReference type="SUPFAM" id="SSF56112">
    <property type="entry name" value="Protein kinase-like (PK-like)"/>
    <property type="match status" value="1"/>
</dbReference>
<dbReference type="EMBL" id="CAJVNV010000229">
    <property type="protein sequence ID" value="CAG8122228.1"/>
    <property type="molecule type" value="Genomic_DNA"/>
</dbReference>
<dbReference type="InterPro" id="IPR000719">
    <property type="entry name" value="Prot_kinase_dom"/>
</dbReference>
<dbReference type="PROSITE" id="PS50011">
    <property type="entry name" value="PROTEIN_KINASE_DOM"/>
    <property type="match status" value="1"/>
</dbReference>
<dbReference type="Proteomes" id="UP001153461">
    <property type="component" value="Unassembled WGS sequence"/>
</dbReference>